<dbReference type="EMBL" id="LN650648">
    <property type="protein sequence ID" value="CEI73511.1"/>
    <property type="molecule type" value="Genomic_DNA"/>
</dbReference>
<comment type="subcellular location">
    <subcellularLocation>
        <location evidence="1">Membrane</location>
    </subcellularLocation>
</comment>
<comment type="similarity">
    <text evidence="2">Belongs to the glycosyltransferase 28 family.</text>
</comment>
<evidence type="ECO:0000256" key="3">
    <source>
        <dbReference type="ARBA" id="ARBA00022676"/>
    </source>
</evidence>
<dbReference type="KEGG" id="rhom:FRIFI_1983"/>
<dbReference type="GO" id="GO:0009247">
    <property type="term" value="P:glycolipid biosynthetic process"/>
    <property type="evidence" value="ECO:0007669"/>
    <property type="project" value="InterPro"/>
</dbReference>
<dbReference type="Gene3D" id="3.40.50.2000">
    <property type="entry name" value="Glycogen Phosphorylase B"/>
    <property type="match status" value="1"/>
</dbReference>
<protein>
    <submittedName>
        <fullName evidence="7">Processive diacylglycerol glucosyltransferase</fullName>
        <ecNumber evidence="7">2.4.1.227</ecNumber>
    </submittedName>
</protein>
<dbReference type="GO" id="GO:0016758">
    <property type="term" value="F:hexosyltransferase activity"/>
    <property type="evidence" value="ECO:0007669"/>
    <property type="project" value="InterPro"/>
</dbReference>
<organism evidence="7 8">
    <name type="scientific">Romboutsia hominis</name>
    <dbReference type="NCBI Taxonomy" id="1507512"/>
    <lineage>
        <taxon>Bacteria</taxon>
        <taxon>Bacillati</taxon>
        <taxon>Bacillota</taxon>
        <taxon>Clostridia</taxon>
        <taxon>Peptostreptococcales</taxon>
        <taxon>Peptostreptococcaceae</taxon>
        <taxon>Romboutsia</taxon>
    </lineage>
</organism>
<dbReference type="EC" id="2.4.1.227" evidence="7"/>
<evidence type="ECO:0000313" key="8">
    <source>
        <dbReference type="Proteomes" id="UP000245695"/>
    </source>
</evidence>
<evidence type="ECO:0000259" key="6">
    <source>
        <dbReference type="Pfam" id="PF06925"/>
    </source>
</evidence>
<evidence type="ECO:0000313" key="7">
    <source>
        <dbReference type="EMBL" id="CEI73511.1"/>
    </source>
</evidence>
<dbReference type="PANTHER" id="PTHR43025:SF3">
    <property type="entry name" value="MONOGALACTOSYLDIACYLGLYCEROL SYNTHASE 1, CHLOROPLASTIC"/>
    <property type="match status" value="1"/>
</dbReference>
<reference evidence="7 8" key="1">
    <citation type="submission" date="2014-09" db="EMBL/GenBank/DDBJ databases">
        <authorList>
            <person name="Hornung B.V."/>
        </authorList>
    </citation>
    <scope>NUCLEOTIDE SEQUENCE [LARGE SCALE GENOMIC DNA]</scope>
    <source>
        <strain evidence="7 8">FRIFI</strain>
    </source>
</reference>
<dbReference type="Proteomes" id="UP000245695">
    <property type="component" value="Chromosome 1"/>
</dbReference>
<dbReference type="InterPro" id="IPR007235">
    <property type="entry name" value="Glyco_trans_28_C"/>
</dbReference>
<sequence length="373" mass="42507">MDIDNKKTVLILTAQFGAGHISAANAIKDYILEKDSSVNVIIENFITASIPRMNKPMVKLYENNTKYVPGLYNYYYYLKKSFDSKHDIAHKLYTPKLIEFILDVNPDVIISTFPLAAACVYNFKIKYPSINIPTLTVVTDVVDSLEWIYPDTSMYFVPSLEIKNRYVQKGINPESIKVTGVPINKKFCIENKTKESNKYKILLLGGGRGLFDIDEDFMYWIDEFIENSCNNIEIAIVTGKNKKLYDILKEKKPLNNIKVLGFVTDMHNLLREYDLMITKPGGATLFEGILSQTPVVVKLPKVGQEIENARFIIDKGIGLVYTNDEDLKDIFNSIASNKFDSIFNFMKCNMKSFKNTIENESIGDSILNLINNK</sequence>
<proteinExistence type="inferred from homology"/>
<evidence type="ECO:0000256" key="4">
    <source>
        <dbReference type="ARBA" id="ARBA00022679"/>
    </source>
</evidence>
<feature type="domain" description="Glycosyl transferase family 28 C-terminal" evidence="5">
    <location>
        <begin position="226"/>
        <end position="337"/>
    </location>
</feature>
<gene>
    <name evidence="7" type="ORF">FRIFI_1983</name>
</gene>
<evidence type="ECO:0000256" key="1">
    <source>
        <dbReference type="ARBA" id="ARBA00004370"/>
    </source>
</evidence>
<dbReference type="AlphaFoldDB" id="A0A2P2BT14"/>
<name>A0A2P2BT14_9FIRM</name>
<dbReference type="InterPro" id="IPR050519">
    <property type="entry name" value="Glycosyltransf_28_UgtP"/>
</dbReference>
<dbReference type="InterPro" id="IPR009695">
    <property type="entry name" value="Diacylglyc_glucosyltr_N"/>
</dbReference>
<evidence type="ECO:0000256" key="2">
    <source>
        <dbReference type="ARBA" id="ARBA00006962"/>
    </source>
</evidence>
<evidence type="ECO:0000259" key="5">
    <source>
        <dbReference type="Pfam" id="PF04101"/>
    </source>
</evidence>
<dbReference type="GO" id="GO:0016020">
    <property type="term" value="C:membrane"/>
    <property type="evidence" value="ECO:0007669"/>
    <property type="project" value="UniProtKB-SubCell"/>
</dbReference>
<dbReference type="Pfam" id="PF06925">
    <property type="entry name" value="MGDG_synth"/>
    <property type="match status" value="1"/>
</dbReference>
<keyword evidence="4 7" id="KW-0808">Transferase</keyword>
<dbReference type="SUPFAM" id="SSF53756">
    <property type="entry name" value="UDP-Glycosyltransferase/glycogen phosphorylase"/>
    <property type="match status" value="1"/>
</dbReference>
<dbReference type="RefSeq" id="WP_166505755.1">
    <property type="nucleotide sequence ID" value="NZ_FJTZ01000012.1"/>
</dbReference>
<dbReference type="PANTHER" id="PTHR43025">
    <property type="entry name" value="MONOGALACTOSYLDIACYLGLYCEROL SYNTHASE"/>
    <property type="match status" value="1"/>
</dbReference>
<dbReference type="Pfam" id="PF04101">
    <property type="entry name" value="Glyco_tran_28_C"/>
    <property type="match status" value="1"/>
</dbReference>
<accession>A0A2P2BT14</accession>
<keyword evidence="8" id="KW-1185">Reference proteome</keyword>
<keyword evidence="3 7" id="KW-0328">Glycosyltransferase</keyword>
<feature type="domain" description="Diacylglycerol glucosyltransferase N-terminal" evidence="6">
    <location>
        <begin position="20"/>
        <end position="183"/>
    </location>
</feature>